<keyword evidence="3" id="KW-1185">Reference proteome</keyword>
<dbReference type="InterPro" id="IPR024078">
    <property type="entry name" value="LmbE-like_dom_sf"/>
</dbReference>
<reference evidence="3" key="1">
    <citation type="submission" date="2016-10" db="EMBL/GenBank/DDBJ databases">
        <authorList>
            <person name="Varghese N."/>
            <person name="Submissions S."/>
        </authorList>
    </citation>
    <scope>NUCLEOTIDE SEQUENCE [LARGE SCALE GENOMIC DNA]</scope>
    <source>
        <strain evidence="3">DSM 44498</strain>
    </source>
</reference>
<dbReference type="Gene3D" id="3.40.50.10320">
    <property type="entry name" value="LmbE-like"/>
    <property type="match status" value="1"/>
</dbReference>
<evidence type="ECO:0000313" key="3">
    <source>
        <dbReference type="Proteomes" id="UP000183561"/>
    </source>
</evidence>
<dbReference type="PANTHER" id="PTHR12993">
    <property type="entry name" value="N-ACETYLGLUCOSAMINYL-PHOSPHATIDYLINOSITOL DE-N-ACETYLASE-RELATED"/>
    <property type="match status" value="1"/>
</dbReference>
<dbReference type="SUPFAM" id="SSF102588">
    <property type="entry name" value="LmbE-like"/>
    <property type="match status" value="1"/>
</dbReference>
<keyword evidence="1" id="KW-0862">Zinc</keyword>
<protein>
    <submittedName>
        <fullName evidence="2">N-acetylglucosaminyl deacetylase, LmbE family</fullName>
    </submittedName>
</protein>
<dbReference type="GO" id="GO:0016811">
    <property type="term" value="F:hydrolase activity, acting on carbon-nitrogen (but not peptide) bonds, in linear amides"/>
    <property type="evidence" value="ECO:0007669"/>
    <property type="project" value="TreeGrafter"/>
</dbReference>
<accession>A0A1H4IA04</accession>
<dbReference type="Proteomes" id="UP000183561">
    <property type="component" value="Unassembled WGS sequence"/>
</dbReference>
<dbReference type="EMBL" id="FNSV01000002">
    <property type="protein sequence ID" value="SEB30750.1"/>
    <property type="molecule type" value="Genomic_DNA"/>
</dbReference>
<sequence>MDNATRFRETPVAGRGTPEDVWQRWLASVRCPPIPLTECDRMVVVAPHPDDEVLGVGALMATAATAGVSVQVVAVTDGAASHPQSPTLSPAALAAARIAESNRATALLGVGEPLRLGLPDGGVCAYERELTTRLVDVLTATSRAGERVWVLATWRGDGHPDHDATGRAAAEACSVTGHRLVEYPVWMWHWARPADPSVPWNRMRVLAPTVDVLARKRRAVDEFRTQIRPLSEDPRDATILPPWVLARLMRTTERVLW</sequence>
<evidence type="ECO:0000313" key="2">
    <source>
        <dbReference type="EMBL" id="SEB30750.1"/>
    </source>
</evidence>
<dbReference type="InterPro" id="IPR003737">
    <property type="entry name" value="GlcNAc_PI_deacetylase-related"/>
</dbReference>
<dbReference type="GO" id="GO:0016137">
    <property type="term" value="P:glycoside metabolic process"/>
    <property type="evidence" value="ECO:0007669"/>
    <property type="project" value="UniProtKB-ARBA"/>
</dbReference>
<name>A0A1H4IA04_9NOCA</name>
<dbReference type="AlphaFoldDB" id="A0A1H4IA04"/>
<dbReference type="PANTHER" id="PTHR12993:SF29">
    <property type="entry name" value="BLR3841 PROTEIN"/>
    <property type="match status" value="1"/>
</dbReference>
<dbReference type="OrthoDB" id="116799at2"/>
<organism evidence="2 3">
    <name type="scientific">Rhodococcus koreensis</name>
    <dbReference type="NCBI Taxonomy" id="99653"/>
    <lineage>
        <taxon>Bacteria</taxon>
        <taxon>Bacillati</taxon>
        <taxon>Actinomycetota</taxon>
        <taxon>Actinomycetes</taxon>
        <taxon>Mycobacteriales</taxon>
        <taxon>Nocardiaceae</taxon>
        <taxon>Rhodococcus</taxon>
    </lineage>
</organism>
<evidence type="ECO:0000256" key="1">
    <source>
        <dbReference type="ARBA" id="ARBA00022833"/>
    </source>
</evidence>
<dbReference type="RefSeq" id="WP_072946221.1">
    <property type="nucleotide sequence ID" value="NZ_CP070609.1"/>
</dbReference>
<gene>
    <name evidence="2" type="ORF">SAMN04490239_0214</name>
</gene>
<dbReference type="Pfam" id="PF02585">
    <property type="entry name" value="PIG-L"/>
    <property type="match status" value="1"/>
</dbReference>
<proteinExistence type="predicted"/>